<dbReference type="EMBL" id="LR031574">
    <property type="protein sequence ID" value="VDC95712.1"/>
    <property type="molecule type" value="Genomic_DNA"/>
</dbReference>
<protein>
    <submittedName>
        <fullName evidence="2 3">Uncharacterized protein</fullName>
    </submittedName>
</protein>
<proteinExistence type="predicted"/>
<evidence type="ECO:0000313" key="4">
    <source>
        <dbReference type="EMBL" id="VDC95712.1"/>
    </source>
</evidence>
<dbReference type="EMBL" id="LS974618">
    <property type="protein sequence ID" value="CAG7892152.1"/>
    <property type="molecule type" value="Genomic_DNA"/>
</dbReference>
<gene>
    <name evidence="4" type="ORF">BRAA07T28151Z</name>
    <name evidence="2" type="ORF">BRAPAZ1V2_A02P11040.2</name>
    <name evidence="3" type="ORF">BRAPAZ1V2_A07P04140.2</name>
</gene>
<dbReference type="EMBL" id="LS974623">
    <property type="protein sequence ID" value="CAG7900770.1"/>
    <property type="molecule type" value="Genomic_DNA"/>
</dbReference>
<evidence type="ECO:0000256" key="1">
    <source>
        <dbReference type="SAM" id="MobiDB-lite"/>
    </source>
</evidence>
<feature type="compositionally biased region" description="Basic and acidic residues" evidence="1">
    <location>
        <begin position="53"/>
        <end position="64"/>
    </location>
</feature>
<evidence type="ECO:0000313" key="2">
    <source>
        <dbReference type="EMBL" id="CAG7892152.1"/>
    </source>
</evidence>
<dbReference type="Gramene" id="A07p04140.2_BraZ1">
    <property type="protein sequence ID" value="A07p04140.2_BraZ1.CDS.1"/>
    <property type="gene ID" value="A07g04140.2_BraZ1"/>
</dbReference>
<feature type="region of interest" description="Disordered" evidence="1">
    <location>
        <begin position="50"/>
        <end position="100"/>
    </location>
</feature>
<accession>A0A3P6ASR8</accession>
<feature type="region of interest" description="Disordered" evidence="1">
    <location>
        <begin position="1"/>
        <end position="31"/>
    </location>
</feature>
<feature type="region of interest" description="Disordered" evidence="1">
    <location>
        <begin position="114"/>
        <end position="146"/>
    </location>
</feature>
<sequence>MLADGLHTLDQFGSNEGLEWAGEEDKLGEEEFQEDGLDALMVSMEQPLTIAESETKDTITEDRTIQIGDNGHQSNERGTEEVQVETKTGTRKPAGLPNIGINTKKFGQVLLSPRKRAVLKHGNRKGAGIKQPEEKGSLHPKQLMKN</sequence>
<reference evidence="4" key="1">
    <citation type="submission" date="2018-11" db="EMBL/GenBank/DDBJ databases">
        <authorList>
            <consortium name="Genoscope - CEA"/>
            <person name="William W."/>
        </authorList>
    </citation>
    <scope>NUCLEOTIDE SEQUENCE</scope>
</reference>
<name>A0A3P6ASR8_BRACM</name>
<feature type="compositionally biased region" description="Basic residues" evidence="1">
    <location>
        <begin position="114"/>
        <end position="124"/>
    </location>
</feature>
<dbReference type="Gramene" id="A02p11040.2_BraZ1">
    <property type="protein sequence ID" value="A02p11040.2_BraZ1.CDS.1"/>
    <property type="gene ID" value="A02g11040.2_BraZ1"/>
</dbReference>
<dbReference type="Proteomes" id="UP000694005">
    <property type="component" value="Chromosome A02"/>
</dbReference>
<organism evidence="4">
    <name type="scientific">Brassica campestris</name>
    <name type="common">Field mustard</name>
    <dbReference type="NCBI Taxonomy" id="3711"/>
    <lineage>
        <taxon>Eukaryota</taxon>
        <taxon>Viridiplantae</taxon>
        <taxon>Streptophyta</taxon>
        <taxon>Embryophyta</taxon>
        <taxon>Tracheophyta</taxon>
        <taxon>Spermatophyta</taxon>
        <taxon>Magnoliopsida</taxon>
        <taxon>eudicotyledons</taxon>
        <taxon>Gunneridae</taxon>
        <taxon>Pentapetalae</taxon>
        <taxon>rosids</taxon>
        <taxon>malvids</taxon>
        <taxon>Brassicales</taxon>
        <taxon>Brassicaceae</taxon>
        <taxon>Brassiceae</taxon>
        <taxon>Brassica</taxon>
    </lineage>
</organism>
<dbReference type="AlphaFoldDB" id="A0A3P6ASR8"/>
<evidence type="ECO:0000313" key="3">
    <source>
        <dbReference type="EMBL" id="CAG7900770.1"/>
    </source>
</evidence>
<dbReference type="Proteomes" id="UP000694005">
    <property type="component" value="Chromosome A07"/>
</dbReference>